<dbReference type="GO" id="GO:0003725">
    <property type="term" value="F:double-stranded RNA binding"/>
    <property type="evidence" value="ECO:0007669"/>
    <property type="project" value="InterPro"/>
</dbReference>
<sequence>MYKNQLQELAQRSCFNLPSYSCIREGPDHAPRFKVTVNFNGETFESPTFCSTLRQAEHAAAEVALNTLASRGPSRALAARVLDETGVYKNLLQETAQKAGLKLPAYTTVRAGPSHVAIFSCTVELAGMRFTGEPARTKKQAQKNAAIYAWSALKRRNEEQEQVIVARLLASLKPSELKNSNRSDWQQGQHRFIPVSNQLTETTASLYTTQCRYWEGDNFSPKVSLYQLSQQEHLLLLQNHLLTFHVPPATPNPQILPYMHPILPQESSLFVPMREKQTIPVRPLVTIAMSAPSLYFSNHVVPDPIHGKSMVTIQEVQEEKIEESSNLMVSENSVQGSLNAQPKFKDLVHEEDNHKSIEQKIKVENVQGGENRAGSSERASDGSEQAANNLVDFQGQNSSTVGFLPGPLNPPRSSLPCNYRPSVAVPRMIRNAESTPSVTPHIIPNVGPVSSVLKPPRMRTGIPPYRARLESQRMDMGVVRPRFMAPAVCIRSVVPVCSAPPPRKISNSSQELVLPNKDQKDTIPQDL</sequence>
<reference evidence="6 7" key="1">
    <citation type="submission" date="2021-09" db="EMBL/GenBank/DDBJ databases">
        <title>Genomic insights and catalytic innovation underlie evolution of tropane alkaloids biosynthesis.</title>
        <authorList>
            <person name="Wang Y.-J."/>
            <person name="Tian T."/>
            <person name="Huang J.-P."/>
            <person name="Huang S.-X."/>
        </authorList>
    </citation>
    <scope>NUCLEOTIDE SEQUENCE [LARGE SCALE GENOMIC DNA]</scope>
    <source>
        <strain evidence="6">KIB-2018</strain>
        <tissue evidence="6">Leaf</tissue>
    </source>
</reference>
<dbReference type="Gene3D" id="3.30.160.20">
    <property type="match status" value="2"/>
</dbReference>
<dbReference type="AlphaFoldDB" id="A0AAV8TTZ0"/>
<dbReference type="Pfam" id="PF00035">
    <property type="entry name" value="dsrm"/>
    <property type="match status" value="2"/>
</dbReference>
<evidence type="ECO:0000313" key="7">
    <source>
        <dbReference type="Proteomes" id="UP001159364"/>
    </source>
</evidence>
<evidence type="ECO:0000313" key="6">
    <source>
        <dbReference type="EMBL" id="KAJ8769410.1"/>
    </source>
</evidence>
<comment type="caution">
    <text evidence="6">The sequence shown here is derived from an EMBL/GenBank/DDBJ whole genome shotgun (WGS) entry which is preliminary data.</text>
</comment>
<dbReference type="SUPFAM" id="SSF54768">
    <property type="entry name" value="dsRNA-binding domain-like"/>
    <property type="match status" value="2"/>
</dbReference>
<dbReference type="CDD" id="cd19907">
    <property type="entry name" value="DSRM_AtDRB-like_rpt1"/>
    <property type="match status" value="1"/>
</dbReference>
<feature type="domain" description="DRBM" evidence="5">
    <location>
        <begin position="1"/>
        <end position="70"/>
    </location>
</feature>
<evidence type="ECO:0000256" key="2">
    <source>
        <dbReference type="ARBA" id="ARBA00022884"/>
    </source>
</evidence>
<keyword evidence="7" id="KW-1185">Reference proteome</keyword>
<dbReference type="PROSITE" id="PS50137">
    <property type="entry name" value="DS_RBD"/>
    <property type="match status" value="2"/>
</dbReference>
<feature type="region of interest" description="Disordered" evidence="4">
    <location>
        <begin position="500"/>
        <end position="527"/>
    </location>
</feature>
<evidence type="ECO:0000256" key="3">
    <source>
        <dbReference type="PROSITE-ProRule" id="PRU00266"/>
    </source>
</evidence>
<evidence type="ECO:0000256" key="1">
    <source>
        <dbReference type="ARBA" id="ARBA00022737"/>
    </source>
</evidence>
<evidence type="ECO:0000259" key="5">
    <source>
        <dbReference type="PROSITE" id="PS50137"/>
    </source>
</evidence>
<dbReference type="SMART" id="SM00358">
    <property type="entry name" value="DSRM"/>
    <property type="match status" value="2"/>
</dbReference>
<gene>
    <name evidence="6" type="ORF">K2173_002730</name>
</gene>
<dbReference type="InterPro" id="IPR014720">
    <property type="entry name" value="dsRBD_dom"/>
</dbReference>
<dbReference type="InterPro" id="IPR044451">
    <property type="entry name" value="AtDRB-like_DSRM_2"/>
</dbReference>
<dbReference type="Proteomes" id="UP001159364">
    <property type="component" value="Linkage Group LG03"/>
</dbReference>
<dbReference type="FunFam" id="3.30.160.20:FF:000036">
    <property type="entry name" value="Double-stranded RNA-binding protein 2"/>
    <property type="match status" value="2"/>
</dbReference>
<dbReference type="CDD" id="cd19908">
    <property type="entry name" value="DSRM_AtDRB-like_rpt2"/>
    <property type="match status" value="1"/>
</dbReference>
<evidence type="ECO:0000256" key="4">
    <source>
        <dbReference type="SAM" id="MobiDB-lite"/>
    </source>
</evidence>
<dbReference type="EMBL" id="JAIWQS010000003">
    <property type="protein sequence ID" value="KAJ8769410.1"/>
    <property type="molecule type" value="Genomic_DNA"/>
</dbReference>
<name>A0AAV8TTZ0_9ROSI</name>
<accession>A0AAV8TTZ0</accession>
<keyword evidence="1" id="KW-0677">Repeat</keyword>
<dbReference type="PANTHER" id="PTHR46031:SF39">
    <property type="entry name" value="DRBM DOMAIN-CONTAINING PROTEIN"/>
    <property type="match status" value="1"/>
</dbReference>
<feature type="compositionally biased region" description="Basic and acidic residues" evidence="4">
    <location>
        <begin position="517"/>
        <end position="527"/>
    </location>
</feature>
<feature type="region of interest" description="Disordered" evidence="4">
    <location>
        <begin position="356"/>
        <end position="385"/>
    </location>
</feature>
<proteinExistence type="predicted"/>
<dbReference type="InterPro" id="IPR044450">
    <property type="entry name" value="AtDRB-like_DSRM_1"/>
</dbReference>
<dbReference type="PANTHER" id="PTHR46031">
    <property type="match status" value="1"/>
</dbReference>
<protein>
    <recommendedName>
        <fullName evidence="5">DRBM domain-containing protein</fullName>
    </recommendedName>
</protein>
<organism evidence="6 7">
    <name type="scientific">Erythroxylum novogranatense</name>
    <dbReference type="NCBI Taxonomy" id="1862640"/>
    <lineage>
        <taxon>Eukaryota</taxon>
        <taxon>Viridiplantae</taxon>
        <taxon>Streptophyta</taxon>
        <taxon>Embryophyta</taxon>
        <taxon>Tracheophyta</taxon>
        <taxon>Spermatophyta</taxon>
        <taxon>Magnoliopsida</taxon>
        <taxon>eudicotyledons</taxon>
        <taxon>Gunneridae</taxon>
        <taxon>Pentapetalae</taxon>
        <taxon>rosids</taxon>
        <taxon>fabids</taxon>
        <taxon>Malpighiales</taxon>
        <taxon>Erythroxylaceae</taxon>
        <taxon>Erythroxylum</taxon>
    </lineage>
</organism>
<feature type="domain" description="DRBM" evidence="5">
    <location>
        <begin position="87"/>
        <end position="155"/>
    </location>
</feature>
<keyword evidence="2 3" id="KW-0694">RNA-binding</keyword>